<sequence length="58" mass="6690">MPAKVNGLKIDRKFTDTGKDPFQKLKWEKRDVEIRNFDGSVAFSMKDVNLPDNYSQVA</sequence>
<evidence type="ECO:0000259" key="1">
    <source>
        <dbReference type="Pfam" id="PF08471"/>
    </source>
</evidence>
<protein>
    <recommendedName>
        <fullName evidence="1">Ribonucleotide reductase class II vitamin B12-dependent N-terminal domain-containing protein</fullName>
    </recommendedName>
</protein>
<dbReference type="AlphaFoldDB" id="A0A381ZRJ1"/>
<feature type="domain" description="Ribonucleotide reductase class II vitamin B12-dependent N-terminal" evidence="1">
    <location>
        <begin position="29"/>
        <end position="58"/>
    </location>
</feature>
<reference evidence="2" key="1">
    <citation type="submission" date="2018-05" db="EMBL/GenBank/DDBJ databases">
        <authorList>
            <person name="Lanie J.A."/>
            <person name="Ng W.-L."/>
            <person name="Kazmierczak K.M."/>
            <person name="Andrzejewski T.M."/>
            <person name="Davidsen T.M."/>
            <person name="Wayne K.J."/>
            <person name="Tettelin H."/>
            <person name="Glass J.I."/>
            <person name="Rusch D."/>
            <person name="Podicherti R."/>
            <person name="Tsui H.-C.T."/>
            <person name="Winkler M.E."/>
        </authorList>
    </citation>
    <scope>NUCLEOTIDE SEQUENCE</scope>
</reference>
<gene>
    <name evidence="2" type="ORF">METZ01_LOCUS144251</name>
</gene>
<evidence type="ECO:0000313" key="2">
    <source>
        <dbReference type="EMBL" id="SVA91397.1"/>
    </source>
</evidence>
<name>A0A381ZRJ1_9ZZZZ</name>
<feature type="non-terminal residue" evidence="2">
    <location>
        <position position="58"/>
    </location>
</feature>
<accession>A0A381ZRJ1</accession>
<dbReference type="Pfam" id="PF08471">
    <property type="entry name" value="Ribonuc_red_2_N"/>
    <property type="match status" value="1"/>
</dbReference>
<proteinExistence type="predicted"/>
<organism evidence="2">
    <name type="scientific">marine metagenome</name>
    <dbReference type="NCBI Taxonomy" id="408172"/>
    <lineage>
        <taxon>unclassified sequences</taxon>
        <taxon>metagenomes</taxon>
        <taxon>ecological metagenomes</taxon>
    </lineage>
</organism>
<dbReference type="EMBL" id="UINC01022222">
    <property type="protein sequence ID" value="SVA91397.1"/>
    <property type="molecule type" value="Genomic_DNA"/>
</dbReference>
<dbReference type="InterPro" id="IPR013678">
    <property type="entry name" value="RNR_2_N"/>
</dbReference>